<proteinExistence type="predicted"/>
<accession>A0A0H3A756</accession>
<dbReference type="Gene3D" id="3.30.1460.10">
    <property type="match status" value="1"/>
</dbReference>
<organism evidence="1 2">
    <name type="scientific">Nitratidesulfovibrio vulgaris (strain DP4)</name>
    <name type="common">Desulfovibrio vulgaris</name>
    <dbReference type="NCBI Taxonomy" id="391774"/>
    <lineage>
        <taxon>Bacteria</taxon>
        <taxon>Pseudomonadati</taxon>
        <taxon>Thermodesulfobacteriota</taxon>
        <taxon>Desulfovibrionia</taxon>
        <taxon>Desulfovibrionales</taxon>
        <taxon>Desulfovibrionaceae</taxon>
        <taxon>Nitratidesulfovibrio</taxon>
    </lineage>
</organism>
<evidence type="ECO:0000313" key="1">
    <source>
        <dbReference type="EMBL" id="ABM27859.1"/>
    </source>
</evidence>
<dbReference type="InterPro" id="IPR010261">
    <property type="entry name" value="Tir_chaperone"/>
</dbReference>
<dbReference type="Pfam" id="PF05932">
    <property type="entry name" value="CesT"/>
    <property type="match status" value="1"/>
</dbReference>
<dbReference type="RefSeq" id="WP_011791859.1">
    <property type="nucleotide sequence ID" value="NC_008751.1"/>
</dbReference>
<evidence type="ECO:0000313" key="2">
    <source>
        <dbReference type="Proteomes" id="UP000009173"/>
    </source>
</evidence>
<dbReference type="EMBL" id="CP000527">
    <property type="protein sequence ID" value="ABM27859.1"/>
    <property type="molecule type" value="Genomic_DNA"/>
</dbReference>
<protein>
    <submittedName>
        <fullName evidence="1">Tir chaperone family protein</fullName>
    </submittedName>
</protein>
<dbReference type="Proteomes" id="UP000009173">
    <property type="component" value="Chromosome"/>
</dbReference>
<sequence>MSTIEKIIEEFGERTGIAGFALDADGTCVLSFDDIVVNLELVRDKARLYAFTVITLMPDDDVQATALCRYALEQNLSLAISGAGILGLSQQYGLLFANSVGTEQLDLTAFEAFLETHVNVSEGLRQATHAIGAETPATDEAILQGMALRV</sequence>
<reference evidence="2" key="1">
    <citation type="journal article" date="2009" name="Environ. Microbiol.">
        <title>Contribution of mobile genetic elements to Desulfovibrio vulgaris genome plasticity.</title>
        <authorList>
            <person name="Walker C.B."/>
            <person name="Stolyar S."/>
            <person name="Chivian D."/>
            <person name="Pinel N."/>
            <person name="Gabster J.A."/>
            <person name="Dehal P.S."/>
            <person name="He Z."/>
            <person name="Yang Z.K."/>
            <person name="Yen H.C."/>
            <person name="Zhou J."/>
            <person name="Wall J.D."/>
            <person name="Hazen T.C."/>
            <person name="Arkin A.P."/>
            <person name="Stahl D.A."/>
        </authorList>
    </citation>
    <scope>NUCLEOTIDE SEQUENCE [LARGE SCALE GENOMIC DNA]</scope>
    <source>
        <strain evidence="2">DP4</strain>
    </source>
</reference>
<dbReference type="SUPFAM" id="SSF69635">
    <property type="entry name" value="Type III secretory system chaperone-like"/>
    <property type="match status" value="1"/>
</dbReference>
<gene>
    <name evidence="1" type="ordered locus">Dvul_0838</name>
</gene>
<dbReference type="AlphaFoldDB" id="A0A0H3A756"/>
<dbReference type="HOGENOM" id="CLU_1737632_0_0_7"/>
<dbReference type="GO" id="GO:0030254">
    <property type="term" value="P:protein secretion by the type III secretion system"/>
    <property type="evidence" value="ECO:0007669"/>
    <property type="project" value="InterPro"/>
</dbReference>
<dbReference type="KEGG" id="dvl:Dvul_0838"/>
<name>A0A0H3A756_NITV4</name>